<dbReference type="PANTHER" id="PTHR43155:SF2">
    <property type="entry name" value="CYCLIC DI-GMP PHOSPHODIESTERASE PA4108"/>
    <property type="match status" value="1"/>
</dbReference>
<organism evidence="2 3">
    <name type="scientific">Pelomonas candidula</name>
    <dbReference type="NCBI Taxonomy" id="3299025"/>
    <lineage>
        <taxon>Bacteria</taxon>
        <taxon>Pseudomonadati</taxon>
        <taxon>Pseudomonadota</taxon>
        <taxon>Betaproteobacteria</taxon>
        <taxon>Burkholderiales</taxon>
        <taxon>Sphaerotilaceae</taxon>
        <taxon>Roseateles</taxon>
    </lineage>
</organism>
<sequence length="395" mass="43151">MKLLAKGARVDERTRERLLAHKLSKPLEQCLEVQDAIGSELLKQVSEKLLDEQPLLRALCGRAKPHPVLAALGSLPLPAQLRMLLTLYAELPSDRLEHSVTVALIAHGISQKTLADAAGVERVFLTAGLFHDVGELYIDPRVLKQTEHLAPEQWKHIVVHPVIGHRVLRDMAGAGPMVAEAVLHHHERRDGFGYPNHLAGDALPVRGEILAAAEWLAGMMRASNWTLKGAGAGAKLIPGGFRQSILQAVAPAIAAASPQPREDAPDAADDLIVRLVRVSETMDRYRDCRPWIESLIKAGTPASSVIAANLHRMEHIVRSVASTGLAGEEPLALVARLNAIGDARIYQDLGNIVREIGWRLRELERDTLLRATTLSPEQEDVVKGMIARLKYGTNP</sequence>
<dbReference type="CDD" id="cd00077">
    <property type="entry name" value="HDc"/>
    <property type="match status" value="1"/>
</dbReference>
<gene>
    <name evidence="2" type="ORF">ACG04R_08800</name>
</gene>
<dbReference type="RefSeq" id="WP_394408272.1">
    <property type="nucleotide sequence ID" value="NZ_JBIGIC010000003.1"/>
</dbReference>
<dbReference type="Gene3D" id="1.10.3210.10">
    <property type="entry name" value="Hypothetical protein af1432"/>
    <property type="match status" value="1"/>
</dbReference>
<keyword evidence="3" id="KW-1185">Reference proteome</keyword>
<dbReference type="SMART" id="SM00471">
    <property type="entry name" value="HDc"/>
    <property type="match status" value="1"/>
</dbReference>
<evidence type="ECO:0000313" key="3">
    <source>
        <dbReference type="Proteomes" id="UP001606134"/>
    </source>
</evidence>
<dbReference type="EMBL" id="JBIGIC010000003">
    <property type="protein sequence ID" value="MFG6486767.1"/>
    <property type="molecule type" value="Genomic_DNA"/>
</dbReference>
<dbReference type="GO" id="GO:0016787">
    <property type="term" value="F:hydrolase activity"/>
    <property type="evidence" value="ECO:0007669"/>
    <property type="project" value="UniProtKB-KW"/>
</dbReference>
<comment type="caution">
    <text evidence="2">The sequence shown here is derived from an EMBL/GenBank/DDBJ whole genome shotgun (WGS) entry which is preliminary data.</text>
</comment>
<dbReference type="Pfam" id="PF13487">
    <property type="entry name" value="HD_5"/>
    <property type="match status" value="1"/>
</dbReference>
<feature type="domain" description="HD-GYP" evidence="1">
    <location>
        <begin position="69"/>
        <end position="270"/>
    </location>
</feature>
<dbReference type="PANTHER" id="PTHR43155">
    <property type="entry name" value="CYCLIC DI-GMP PHOSPHODIESTERASE PA4108-RELATED"/>
    <property type="match status" value="1"/>
</dbReference>
<dbReference type="InterPro" id="IPR003607">
    <property type="entry name" value="HD/PDEase_dom"/>
</dbReference>
<dbReference type="PROSITE" id="PS51832">
    <property type="entry name" value="HD_GYP"/>
    <property type="match status" value="1"/>
</dbReference>
<evidence type="ECO:0000259" key="1">
    <source>
        <dbReference type="PROSITE" id="PS51832"/>
    </source>
</evidence>
<accession>A0ABW7HA25</accession>
<dbReference type="Proteomes" id="UP001606134">
    <property type="component" value="Unassembled WGS sequence"/>
</dbReference>
<evidence type="ECO:0000313" key="2">
    <source>
        <dbReference type="EMBL" id="MFG6486767.1"/>
    </source>
</evidence>
<name>A0ABW7HA25_9BURK</name>
<dbReference type="EC" id="3.1.4.-" evidence="2"/>
<dbReference type="SUPFAM" id="SSF109604">
    <property type="entry name" value="HD-domain/PDEase-like"/>
    <property type="match status" value="1"/>
</dbReference>
<keyword evidence="2" id="KW-0378">Hydrolase</keyword>
<dbReference type="InterPro" id="IPR037522">
    <property type="entry name" value="HD_GYP_dom"/>
</dbReference>
<reference evidence="2 3" key="1">
    <citation type="submission" date="2024-08" db="EMBL/GenBank/DDBJ databases">
        <authorList>
            <person name="Lu H."/>
        </authorList>
    </citation>
    <scope>NUCLEOTIDE SEQUENCE [LARGE SCALE GENOMIC DNA]</scope>
    <source>
        <strain evidence="2 3">BYS78W</strain>
    </source>
</reference>
<protein>
    <submittedName>
        <fullName evidence="2">HD-GYP domain-containing protein</fullName>
        <ecNumber evidence="2">3.1.4.-</ecNumber>
    </submittedName>
</protein>
<proteinExistence type="predicted"/>